<dbReference type="InterPro" id="IPR043504">
    <property type="entry name" value="Peptidase_S1_PA_chymotrypsin"/>
</dbReference>
<dbReference type="SUPFAM" id="SSF48726">
    <property type="entry name" value="Immunoglobulin"/>
    <property type="match status" value="2"/>
</dbReference>
<dbReference type="InterPro" id="IPR050127">
    <property type="entry name" value="Serine_Proteases_S1"/>
</dbReference>
<dbReference type="InterPro" id="IPR009003">
    <property type="entry name" value="Peptidase_S1_PA"/>
</dbReference>
<dbReference type="SMART" id="SM00409">
    <property type="entry name" value="IG"/>
    <property type="match status" value="1"/>
</dbReference>
<dbReference type="PANTHER" id="PTHR24264">
    <property type="entry name" value="TRYPSIN-RELATED"/>
    <property type="match status" value="1"/>
</dbReference>
<evidence type="ECO:0000256" key="1">
    <source>
        <dbReference type="ARBA" id="ARBA00004239"/>
    </source>
</evidence>
<evidence type="ECO:0000256" key="10">
    <source>
        <dbReference type="ARBA" id="ARBA00038868"/>
    </source>
</evidence>
<dbReference type="EMBL" id="CAAE01014543">
    <property type="protein sequence ID" value="CAF97838.1"/>
    <property type="molecule type" value="Genomic_DNA"/>
</dbReference>
<dbReference type="InterPro" id="IPR033116">
    <property type="entry name" value="TRYPSIN_SER"/>
</dbReference>
<evidence type="ECO:0000256" key="11">
    <source>
        <dbReference type="SAM" id="Phobius"/>
    </source>
</evidence>
<feature type="domain" description="Peptidase S1" evidence="12">
    <location>
        <begin position="2"/>
        <end position="197"/>
    </location>
</feature>
<keyword evidence="11" id="KW-0812">Transmembrane</keyword>
<evidence type="ECO:0000259" key="12">
    <source>
        <dbReference type="PROSITE" id="PS50240"/>
    </source>
</evidence>
<accession>Q4SNE4</accession>
<comment type="catalytic activity">
    <reaction evidence="9">
        <text>Preferential cleavage: Arg-|-Xaa, Lys-|-Xaa.</text>
        <dbReference type="EC" id="3.4.21.4"/>
    </reaction>
</comment>
<dbReference type="FunFam" id="2.40.10.10:FF:000054">
    <property type="entry name" value="Complement C1r subcomponent"/>
    <property type="match status" value="1"/>
</dbReference>
<sequence length="624" mass="68107">RILGGREAPEDAIPWQVLLNIGGTRVGGTVIAERWILTAAHELKHRTKVAAGQTVQVSDLAWISTPCVCVCVYLTQTLILASGFGIVDIYPPRIPKSLRYAELPVVDQETCRRSLAELKKRRRKLPRLTDNMFCVGLPEGARSSCLGDSGGPFALSDDGRFWAAGIDSWGVDCGSVGAYRVYTKVANYLDWINQTIHDNGGQKPATIEEGNVADVVLACSLVEEGVELGGLHGGPSFTRTPATLVLKDVAVAAEESLELLTPFVPPSVPDPDAIILEVKATASSPQIPNVDMLLHADCNDLEVTCEMSQYSVGEAHKRSGVAHFMVSVSVEASRFSMVLILQTLAVEGPSTLVQSRLGLPLGLSGTLSTEVVFLVFSQRNSESAQLKSDAVLHCGFRRQEAPPAQDVGVEWRLQHKGRGWKVLQTQTRLDGTEQNAAVHEERRGSSVNLTQVVAEGDASVFLSNLKVRDEGSYICSVRLGPFHAQQIIRLHLFQPPQVLLSQEKLVWKEEPQTLSCHSAKYYPLDVQMEWLLLPPSDTEPTVSKDQGSLSSHRQHADGSYSLASHLAVPSTVAPGTQIICRVSHRALEAPLSVSLLVEKPQASSYWWIVGFLIITVLFFYQVMK</sequence>
<dbReference type="CDD" id="cd00190">
    <property type="entry name" value="Tryp_SPc"/>
    <property type="match status" value="1"/>
</dbReference>
<dbReference type="Gene3D" id="2.60.40.10">
    <property type="entry name" value="Immunoglobulins"/>
    <property type="match status" value="3"/>
</dbReference>
<feature type="domain" description="Ig-like" evidence="13">
    <location>
        <begin position="349"/>
        <end position="477"/>
    </location>
</feature>
<evidence type="ECO:0000256" key="4">
    <source>
        <dbReference type="ARBA" id="ARBA00022729"/>
    </source>
</evidence>
<dbReference type="KEGG" id="tng:GSTEN00015328G001"/>
<feature type="non-terminal residue" evidence="14">
    <location>
        <position position="1"/>
    </location>
</feature>
<dbReference type="InterPro" id="IPR003597">
    <property type="entry name" value="Ig_C1-set"/>
</dbReference>
<keyword evidence="5" id="KW-0378">Hydrolase</keyword>
<dbReference type="SMART" id="SM00020">
    <property type="entry name" value="Tryp_SPc"/>
    <property type="match status" value="1"/>
</dbReference>
<dbReference type="InterPro" id="IPR036179">
    <property type="entry name" value="Ig-like_dom_sf"/>
</dbReference>
<keyword evidence="4" id="KW-0732">Signal</keyword>
<dbReference type="EC" id="3.4.21.4" evidence="10"/>
<dbReference type="GO" id="GO:0005615">
    <property type="term" value="C:extracellular space"/>
    <property type="evidence" value="ECO:0007669"/>
    <property type="project" value="TreeGrafter"/>
</dbReference>
<feature type="domain" description="Ig-like" evidence="13">
    <location>
        <begin position="496"/>
        <end position="592"/>
    </location>
</feature>
<dbReference type="GO" id="GO:0004252">
    <property type="term" value="F:serine-type endopeptidase activity"/>
    <property type="evidence" value="ECO:0007669"/>
    <property type="project" value="UniProtKB-EC"/>
</dbReference>
<dbReference type="InterPro" id="IPR013783">
    <property type="entry name" value="Ig-like_fold"/>
</dbReference>
<dbReference type="PROSITE" id="PS00135">
    <property type="entry name" value="TRYPSIN_SER"/>
    <property type="match status" value="1"/>
</dbReference>
<dbReference type="Gene3D" id="2.40.10.10">
    <property type="entry name" value="Trypsin-like serine proteases"/>
    <property type="match status" value="2"/>
</dbReference>
<feature type="transmembrane region" description="Helical" evidence="11">
    <location>
        <begin position="604"/>
        <end position="623"/>
    </location>
</feature>
<evidence type="ECO:0000313" key="14">
    <source>
        <dbReference type="EMBL" id="CAF97838.1"/>
    </source>
</evidence>
<evidence type="ECO:0000256" key="7">
    <source>
        <dbReference type="ARBA" id="ARBA00023157"/>
    </source>
</evidence>
<evidence type="ECO:0000256" key="5">
    <source>
        <dbReference type="ARBA" id="ARBA00022801"/>
    </source>
</evidence>
<keyword evidence="7" id="KW-1015">Disulfide bond</keyword>
<keyword evidence="2" id="KW-0964">Secreted</keyword>
<evidence type="ECO:0000256" key="3">
    <source>
        <dbReference type="ARBA" id="ARBA00022670"/>
    </source>
</evidence>
<dbReference type="GO" id="GO:0006508">
    <property type="term" value="P:proteolysis"/>
    <property type="evidence" value="ECO:0007669"/>
    <property type="project" value="UniProtKB-KW"/>
</dbReference>
<comment type="caution">
    <text evidence="14">The sequence shown here is derived from an EMBL/GenBank/DDBJ whole genome shotgun (WGS) entry which is preliminary data.</text>
</comment>
<dbReference type="GO" id="GO:0019885">
    <property type="term" value="P:antigen processing and presentation of endogenous peptide antigen via MHC class I"/>
    <property type="evidence" value="ECO:0007669"/>
    <property type="project" value="InterPro"/>
</dbReference>
<dbReference type="GO" id="GO:0016020">
    <property type="term" value="C:membrane"/>
    <property type="evidence" value="ECO:0007669"/>
    <property type="project" value="InterPro"/>
</dbReference>
<name>Q4SNE4_TETNG</name>
<evidence type="ECO:0000256" key="8">
    <source>
        <dbReference type="ARBA" id="ARBA00023180"/>
    </source>
</evidence>
<dbReference type="Pfam" id="PF00089">
    <property type="entry name" value="Trypsin"/>
    <property type="match status" value="2"/>
</dbReference>
<keyword evidence="8" id="KW-0325">Glycoprotein</keyword>
<dbReference type="InterPro" id="IPR008056">
    <property type="entry name" value="Tapasin"/>
</dbReference>
<dbReference type="PROSITE" id="PS50240">
    <property type="entry name" value="TRYPSIN_DOM"/>
    <property type="match status" value="1"/>
</dbReference>
<protein>
    <recommendedName>
        <fullName evidence="10">trypsin</fullName>
        <ecNumber evidence="10">3.4.21.4</ecNumber>
    </recommendedName>
</protein>
<dbReference type="SMART" id="SM00407">
    <property type="entry name" value="IGc1"/>
    <property type="match status" value="1"/>
</dbReference>
<dbReference type="OrthoDB" id="9948439at2759"/>
<reference evidence="14" key="1">
    <citation type="journal article" date="2004" name="Nature">
        <title>Genome duplication in the teleost fish Tetraodon nigroviridis reveals the early vertebrate proto-karyotype.</title>
        <authorList>
            <person name="Jaillon O."/>
            <person name="Aury J.-M."/>
            <person name="Brunet F."/>
            <person name="Petit J.-L."/>
            <person name="Stange-Thomann N."/>
            <person name="Mauceli E."/>
            <person name="Bouneau L."/>
            <person name="Fischer C."/>
            <person name="Ozouf-Costaz C."/>
            <person name="Bernot A."/>
            <person name="Nicaud S."/>
            <person name="Jaffe D."/>
            <person name="Fisher S."/>
            <person name="Lutfalla G."/>
            <person name="Dossat C."/>
            <person name="Segurens B."/>
            <person name="Dasilva C."/>
            <person name="Salanoubat M."/>
            <person name="Levy M."/>
            <person name="Boudet N."/>
            <person name="Castellano S."/>
            <person name="Anthouard V."/>
            <person name="Jubin C."/>
            <person name="Castelli V."/>
            <person name="Katinka M."/>
            <person name="Vacherie B."/>
            <person name="Biemont C."/>
            <person name="Skalli Z."/>
            <person name="Cattolico L."/>
            <person name="Poulain J."/>
            <person name="De Berardinis V."/>
            <person name="Cruaud C."/>
            <person name="Duprat S."/>
            <person name="Brottier P."/>
            <person name="Coutanceau J.-P."/>
            <person name="Gouzy J."/>
            <person name="Parra G."/>
            <person name="Lardier G."/>
            <person name="Chapple C."/>
            <person name="McKernan K.J."/>
            <person name="McEwan P."/>
            <person name="Bosak S."/>
            <person name="Kellis M."/>
            <person name="Volff J.-N."/>
            <person name="Guigo R."/>
            <person name="Zody M.C."/>
            <person name="Mesirov J."/>
            <person name="Lindblad-Toh K."/>
            <person name="Birren B."/>
            <person name="Nusbaum C."/>
            <person name="Kahn D."/>
            <person name="Robinson-Rechavi M."/>
            <person name="Laudet V."/>
            <person name="Schachter V."/>
            <person name="Quetier F."/>
            <person name="Saurin W."/>
            <person name="Scarpelli C."/>
            <person name="Wincker P."/>
            <person name="Lander E.S."/>
            <person name="Weissenbach J."/>
            <person name="Roest Crollius H."/>
        </authorList>
    </citation>
    <scope>NUCLEOTIDE SEQUENCE [LARGE SCALE GENOMIC DNA]</scope>
</reference>
<keyword evidence="11" id="KW-0472">Membrane</keyword>
<evidence type="ECO:0000256" key="9">
    <source>
        <dbReference type="ARBA" id="ARBA00036320"/>
    </source>
</evidence>
<keyword evidence="6" id="KW-0720">Serine protease</keyword>
<dbReference type="InterPro" id="IPR007110">
    <property type="entry name" value="Ig-like_dom"/>
</dbReference>
<dbReference type="InterPro" id="IPR013106">
    <property type="entry name" value="Ig_V-set"/>
</dbReference>
<evidence type="ECO:0000259" key="13">
    <source>
        <dbReference type="PROSITE" id="PS50835"/>
    </source>
</evidence>
<evidence type="ECO:0000256" key="6">
    <source>
        <dbReference type="ARBA" id="ARBA00022825"/>
    </source>
</evidence>
<keyword evidence="11" id="KW-1133">Transmembrane helix</keyword>
<reference evidence="14" key="2">
    <citation type="submission" date="2004-02" db="EMBL/GenBank/DDBJ databases">
        <authorList>
            <consortium name="Genoscope"/>
            <consortium name="Whitehead Institute Centre for Genome Research"/>
        </authorList>
    </citation>
    <scope>NUCLEOTIDE SEQUENCE</scope>
</reference>
<dbReference type="PRINTS" id="PR01669">
    <property type="entry name" value="TAPASIN"/>
</dbReference>
<dbReference type="CDD" id="cd05771">
    <property type="entry name" value="IgC1_Tapasin_R"/>
    <property type="match status" value="1"/>
</dbReference>
<comment type="subcellular location">
    <subcellularLocation>
        <location evidence="1">Secreted</location>
        <location evidence="1">Extracellular space</location>
    </subcellularLocation>
</comment>
<keyword evidence="3" id="KW-0645">Protease</keyword>
<dbReference type="SUPFAM" id="SSF50494">
    <property type="entry name" value="Trypsin-like serine proteases"/>
    <property type="match status" value="1"/>
</dbReference>
<dbReference type="Pfam" id="PF07686">
    <property type="entry name" value="V-set"/>
    <property type="match status" value="1"/>
</dbReference>
<dbReference type="Pfam" id="PF07654">
    <property type="entry name" value="C1-set"/>
    <property type="match status" value="1"/>
</dbReference>
<dbReference type="InterPro" id="IPR001254">
    <property type="entry name" value="Trypsin_dom"/>
</dbReference>
<dbReference type="AlphaFoldDB" id="Q4SNE4"/>
<proteinExistence type="predicted"/>
<organism evidence="14">
    <name type="scientific">Tetraodon nigroviridis</name>
    <name type="common">Spotted green pufferfish</name>
    <name type="synonym">Chelonodon nigroviridis</name>
    <dbReference type="NCBI Taxonomy" id="99883"/>
    <lineage>
        <taxon>Eukaryota</taxon>
        <taxon>Metazoa</taxon>
        <taxon>Chordata</taxon>
        <taxon>Craniata</taxon>
        <taxon>Vertebrata</taxon>
        <taxon>Euteleostomi</taxon>
        <taxon>Actinopterygii</taxon>
        <taxon>Neopterygii</taxon>
        <taxon>Teleostei</taxon>
        <taxon>Neoteleostei</taxon>
        <taxon>Acanthomorphata</taxon>
        <taxon>Eupercaria</taxon>
        <taxon>Tetraodontiformes</taxon>
        <taxon>Tetradontoidea</taxon>
        <taxon>Tetraodontidae</taxon>
        <taxon>Tetraodon</taxon>
    </lineage>
</organism>
<dbReference type="PANTHER" id="PTHR24264:SF15">
    <property type="entry name" value="RIKEN CDNA 2210010C04 GENE"/>
    <property type="match status" value="1"/>
</dbReference>
<dbReference type="InterPro" id="IPR003599">
    <property type="entry name" value="Ig_sub"/>
</dbReference>
<gene>
    <name evidence="14" type="ORF">GSTENG00015328001</name>
</gene>
<dbReference type="PROSITE" id="PS50835">
    <property type="entry name" value="IG_LIKE"/>
    <property type="match status" value="2"/>
</dbReference>
<evidence type="ECO:0000256" key="2">
    <source>
        <dbReference type="ARBA" id="ARBA00022525"/>
    </source>
</evidence>